<organism evidence="1 2">
    <name type="scientific">Pristionchus fissidentatus</name>
    <dbReference type="NCBI Taxonomy" id="1538716"/>
    <lineage>
        <taxon>Eukaryota</taxon>
        <taxon>Metazoa</taxon>
        <taxon>Ecdysozoa</taxon>
        <taxon>Nematoda</taxon>
        <taxon>Chromadorea</taxon>
        <taxon>Rhabditida</taxon>
        <taxon>Rhabditina</taxon>
        <taxon>Diplogasteromorpha</taxon>
        <taxon>Diplogasteroidea</taxon>
        <taxon>Neodiplogasteridae</taxon>
        <taxon>Pristionchus</taxon>
    </lineage>
</organism>
<evidence type="ECO:0000313" key="1">
    <source>
        <dbReference type="EMBL" id="GMT30938.1"/>
    </source>
</evidence>
<sequence>TGRPADALLFTDMGKVAKHKGVISIALRMELVECVVQHESAIDISVRMLVAKKKLLTITLDHFSVDSTGLTLTKSVKVAKINTSIADPSYFALTSMKPIDGRVTPKYAILSGAEGTEVVRICEKK</sequence>
<gene>
    <name evidence="1" type="ORF">PFISCL1PPCAC_22235</name>
</gene>
<dbReference type="AlphaFoldDB" id="A0AAV5WJW3"/>
<protein>
    <submittedName>
        <fullName evidence="1">Uncharacterized protein</fullName>
    </submittedName>
</protein>
<name>A0AAV5WJW3_9BILA</name>
<dbReference type="Proteomes" id="UP001432322">
    <property type="component" value="Unassembled WGS sequence"/>
</dbReference>
<feature type="non-terminal residue" evidence="1">
    <location>
        <position position="125"/>
    </location>
</feature>
<accession>A0AAV5WJW3</accession>
<dbReference type="EMBL" id="BTSY01000005">
    <property type="protein sequence ID" value="GMT30938.1"/>
    <property type="molecule type" value="Genomic_DNA"/>
</dbReference>
<proteinExistence type="predicted"/>
<comment type="caution">
    <text evidence="1">The sequence shown here is derived from an EMBL/GenBank/DDBJ whole genome shotgun (WGS) entry which is preliminary data.</text>
</comment>
<feature type="non-terminal residue" evidence="1">
    <location>
        <position position="1"/>
    </location>
</feature>
<evidence type="ECO:0000313" key="2">
    <source>
        <dbReference type="Proteomes" id="UP001432322"/>
    </source>
</evidence>
<keyword evidence="2" id="KW-1185">Reference proteome</keyword>
<reference evidence="1" key="1">
    <citation type="submission" date="2023-10" db="EMBL/GenBank/DDBJ databases">
        <title>Genome assembly of Pristionchus species.</title>
        <authorList>
            <person name="Yoshida K."/>
            <person name="Sommer R.J."/>
        </authorList>
    </citation>
    <scope>NUCLEOTIDE SEQUENCE</scope>
    <source>
        <strain evidence="1">RS5133</strain>
    </source>
</reference>